<reference evidence="6" key="1">
    <citation type="journal article" date="2021" name="PeerJ">
        <title>Extensive microbial diversity within the chicken gut microbiome revealed by metagenomics and culture.</title>
        <authorList>
            <person name="Gilroy R."/>
            <person name="Ravi A."/>
            <person name="Getino M."/>
            <person name="Pursley I."/>
            <person name="Horton D.L."/>
            <person name="Alikhan N.F."/>
            <person name="Baker D."/>
            <person name="Gharbi K."/>
            <person name="Hall N."/>
            <person name="Watson M."/>
            <person name="Adriaenssens E.M."/>
            <person name="Foster-Nyarko E."/>
            <person name="Jarju S."/>
            <person name="Secka A."/>
            <person name="Antonio M."/>
            <person name="Oren A."/>
            <person name="Chaudhuri R.R."/>
            <person name="La Ragione R."/>
            <person name="Hildebrand F."/>
            <person name="Pallen M.J."/>
        </authorList>
    </citation>
    <scope>NUCLEOTIDE SEQUENCE</scope>
    <source>
        <strain evidence="6">4376</strain>
    </source>
</reference>
<dbReference type="InterPro" id="IPR013078">
    <property type="entry name" value="His_Pase_superF_clade-1"/>
</dbReference>
<dbReference type="InterPro" id="IPR012337">
    <property type="entry name" value="RNaseH-like_sf"/>
</dbReference>
<evidence type="ECO:0000256" key="4">
    <source>
        <dbReference type="SAM" id="MobiDB-lite"/>
    </source>
</evidence>
<dbReference type="NCBIfam" id="NF005567">
    <property type="entry name" value="PRK07238.1"/>
    <property type="match status" value="1"/>
</dbReference>
<dbReference type="CDD" id="cd07067">
    <property type="entry name" value="HP_PGM_like"/>
    <property type="match status" value="1"/>
</dbReference>
<dbReference type="GO" id="GO:0005737">
    <property type="term" value="C:cytoplasm"/>
    <property type="evidence" value="ECO:0007669"/>
    <property type="project" value="TreeGrafter"/>
</dbReference>
<feature type="active site" description="Tele-phosphohistidine intermediate" evidence="1">
    <location>
        <position position="183"/>
    </location>
</feature>
<dbReference type="SMART" id="SM00855">
    <property type="entry name" value="PGAM"/>
    <property type="match status" value="1"/>
</dbReference>
<feature type="region of interest" description="Disordered" evidence="4">
    <location>
        <begin position="1"/>
        <end position="21"/>
    </location>
</feature>
<dbReference type="Pfam" id="PF00300">
    <property type="entry name" value="His_Phos_1"/>
    <property type="match status" value="1"/>
</dbReference>
<dbReference type="PANTHER" id="PTHR48100">
    <property type="entry name" value="BROAD-SPECIFICITY PHOSPHATASE YOR283W-RELATED"/>
    <property type="match status" value="1"/>
</dbReference>
<dbReference type="CDD" id="cd09279">
    <property type="entry name" value="RNase_HI_like"/>
    <property type="match status" value="1"/>
</dbReference>
<evidence type="ECO:0000313" key="7">
    <source>
        <dbReference type="Proteomes" id="UP000824189"/>
    </source>
</evidence>
<dbReference type="Gene3D" id="3.40.50.1240">
    <property type="entry name" value="Phosphoglycerate mutase-like"/>
    <property type="match status" value="1"/>
</dbReference>
<dbReference type="SUPFAM" id="SSF53254">
    <property type="entry name" value="Phosphoglycerate mutase-like"/>
    <property type="match status" value="1"/>
</dbReference>
<dbReference type="GO" id="GO:0003676">
    <property type="term" value="F:nucleic acid binding"/>
    <property type="evidence" value="ECO:0007669"/>
    <property type="project" value="InterPro"/>
</dbReference>
<dbReference type="InterPro" id="IPR050275">
    <property type="entry name" value="PGM_Phosphatase"/>
</dbReference>
<dbReference type="AlphaFoldDB" id="A0A9D1RXG9"/>
<evidence type="ECO:0000259" key="5">
    <source>
        <dbReference type="PROSITE" id="PS50879"/>
    </source>
</evidence>
<dbReference type="GO" id="GO:0016791">
    <property type="term" value="F:phosphatase activity"/>
    <property type="evidence" value="ECO:0007669"/>
    <property type="project" value="TreeGrafter"/>
</dbReference>
<dbReference type="EMBL" id="DXFZ01000091">
    <property type="protein sequence ID" value="HIW96306.1"/>
    <property type="molecule type" value="Genomic_DNA"/>
</dbReference>
<evidence type="ECO:0000256" key="2">
    <source>
        <dbReference type="PIRSR" id="PIRSR613078-1"/>
    </source>
</evidence>
<dbReference type="InterPro" id="IPR014636">
    <property type="entry name" value="RNaseH/PGlycerate_mutase"/>
</dbReference>
<feature type="region of interest" description="Disordered" evidence="4">
    <location>
        <begin position="140"/>
        <end position="172"/>
    </location>
</feature>
<feature type="active site" description="Proton donor/acceptor" evidence="2">
    <location>
        <position position="257"/>
    </location>
</feature>
<dbReference type="GO" id="GO:0004523">
    <property type="term" value="F:RNA-DNA hybrid ribonuclease activity"/>
    <property type="evidence" value="ECO:0007669"/>
    <property type="project" value="InterPro"/>
</dbReference>
<dbReference type="Pfam" id="PF13456">
    <property type="entry name" value="RVT_3"/>
    <property type="match status" value="1"/>
</dbReference>
<comment type="caution">
    <text evidence="6">The sequence shown here is derived from an EMBL/GenBank/DDBJ whole genome shotgun (WGS) entry which is preliminary data.</text>
</comment>
<evidence type="ECO:0000313" key="6">
    <source>
        <dbReference type="EMBL" id="HIW96306.1"/>
    </source>
</evidence>
<dbReference type="InterPro" id="IPR002156">
    <property type="entry name" value="RNaseH_domain"/>
</dbReference>
<evidence type="ECO:0000256" key="1">
    <source>
        <dbReference type="PIRSR" id="PIRSR036922-1"/>
    </source>
</evidence>
<dbReference type="Gene3D" id="3.30.420.10">
    <property type="entry name" value="Ribonuclease H-like superfamily/Ribonuclease H"/>
    <property type="match status" value="1"/>
</dbReference>
<accession>A0A9D1RXG9</accession>
<feature type="compositionally biased region" description="Gly residues" evidence="4">
    <location>
        <begin position="10"/>
        <end position="19"/>
    </location>
</feature>
<protein>
    <submittedName>
        <fullName evidence="6">Bifunctional RNase H/acid phosphatase</fullName>
    </submittedName>
</protein>
<gene>
    <name evidence="6" type="ORF">H9867_07475</name>
</gene>
<sequence>MRLRIECDGGSRGNPGLAGAGSSVVDPASAIKGEPKEVAVQWEYIPKATNNVAEYTSLVNGLTLATEVAAARGEDAGNLTVDVFMDSKLVVEQMSGRWKIKHPDMRPLAAKVKELEKTLAKVTYTWVPRAQNKRADELANRAMDDKESGQWAEEPEQGSAPAAPAAPEWHGGKRPTRLLLLRHGQTAMSVAGQFSGLSDPELTPGGQRQAMAAANYLASRGGIGAVVASPLQRCQQTAHAAADAMGLDVTTHEGLIEMDFGTWEGKTFREIKSEYPDDHAACFHDSSAAPHGGESQDQVFQRIQGVVEELVETHAGSNVLVVSHVTPIKSILRQALGCDGQIYRSVHLDLAALSIVEFYPDGQAVVRLVNDTHFLR</sequence>
<feature type="domain" description="RNase H type-1" evidence="5">
    <location>
        <begin position="1"/>
        <end position="144"/>
    </location>
</feature>
<evidence type="ECO:0000256" key="3">
    <source>
        <dbReference type="PIRSR" id="PIRSR613078-2"/>
    </source>
</evidence>
<proteinExistence type="predicted"/>
<dbReference type="InterPro" id="IPR029033">
    <property type="entry name" value="His_PPase_superfam"/>
</dbReference>
<dbReference type="PIRSF" id="PIRSF036922">
    <property type="entry name" value="RNaseH_PGAM"/>
    <property type="match status" value="1"/>
</dbReference>
<name>A0A9D1RXG9_9CORY</name>
<dbReference type="InterPro" id="IPR036397">
    <property type="entry name" value="RNaseH_sf"/>
</dbReference>
<feature type="binding site" evidence="3">
    <location>
        <position position="233"/>
    </location>
    <ligand>
        <name>substrate</name>
    </ligand>
</feature>
<feature type="active site" description="Proton donor/acceptor; for phosphatase activity" evidence="1">
    <location>
        <position position="257"/>
    </location>
</feature>
<reference evidence="6" key="2">
    <citation type="submission" date="2021-04" db="EMBL/GenBank/DDBJ databases">
        <authorList>
            <person name="Gilroy R."/>
        </authorList>
    </citation>
    <scope>NUCLEOTIDE SEQUENCE</scope>
    <source>
        <strain evidence="6">4376</strain>
    </source>
</reference>
<organism evidence="6 7">
    <name type="scientific">Candidatus Corynebacterium gallistercoris</name>
    <dbReference type="NCBI Taxonomy" id="2838530"/>
    <lineage>
        <taxon>Bacteria</taxon>
        <taxon>Bacillati</taxon>
        <taxon>Actinomycetota</taxon>
        <taxon>Actinomycetes</taxon>
        <taxon>Mycobacteriales</taxon>
        <taxon>Corynebacteriaceae</taxon>
        <taxon>Corynebacterium</taxon>
    </lineage>
</organism>
<dbReference type="SUPFAM" id="SSF53098">
    <property type="entry name" value="Ribonuclease H-like"/>
    <property type="match status" value="1"/>
</dbReference>
<dbReference type="PROSITE" id="PS50879">
    <property type="entry name" value="RNASE_H_1"/>
    <property type="match status" value="1"/>
</dbReference>
<dbReference type="Proteomes" id="UP000824189">
    <property type="component" value="Unassembled WGS sequence"/>
</dbReference>
<dbReference type="PANTHER" id="PTHR48100:SF1">
    <property type="entry name" value="HISTIDINE PHOSPHATASE FAMILY PROTEIN-RELATED"/>
    <property type="match status" value="1"/>
</dbReference>